<protein>
    <recommendedName>
        <fullName evidence="1">Polysaccharide pyruvyl transferase domain-containing protein</fullName>
    </recommendedName>
</protein>
<proteinExistence type="predicted"/>
<dbReference type="PANTHER" id="PTHR36836:SF1">
    <property type="entry name" value="COLANIC ACID BIOSYNTHESIS PROTEIN WCAK"/>
    <property type="match status" value="1"/>
</dbReference>
<sequence>MPKIYIADSYALNTGDLGILFSLIASIKRRFPLAKIIVESSHPRHLRNYKEMNELLIVPRIFDIEKIDKREGELLSKIVATFIGIFDSSTFLIYALLKSAHIDFPFMVRRKRRAQALILSDVQCVLSTGGGFLSTRYNYGFRLLTYSVALLLKRKLYLCAQSIGPFETRLSRALIPFFLSKCDLITVREPWSSEYLNQFNTDAVLTADLAFLLPSHKSIKAQQQSVSICIKDDGSLYSKKNLIDLVQYLLEKNYYVYVISHTPVDDTLGQRIVNKVESKFVRLVKFGEDPSYVKQIYASNDFIISSRMHGIIFASERGIPFIALSYEPKFSGLFQLLRYDNQFIFETGTPSLNELIRIVEVLIKNRLKIQAHLIEVLPDIKESAQRNILKLEELIYASI</sequence>
<dbReference type="PANTHER" id="PTHR36836">
    <property type="entry name" value="COLANIC ACID BIOSYNTHESIS PROTEIN WCAK"/>
    <property type="match status" value="1"/>
</dbReference>
<evidence type="ECO:0000313" key="2">
    <source>
        <dbReference type="EMBL" id="OGG51397.1"/>
    </source>
</evidence>
<name>A0A1F6CQL1_9BACT</name>
<evidence type="ECO:0000313" key="3">
    <source>
        <dbReference type="Proteomes" id="UP000176445"/>
    </source>
</evidence>
<comment type="caution">
    <text evidence="2">The sequence shown here is derived from an EMBL/GenBank/DDBJ whole genome shotgun (WGS) entry which is preliminary data.</text>
</comment>
<dbReference type="Proteomes" id="UP000176445">
    <property type="component" value="Unassembled WGS sequence"/>
</dbReference>
<feature type="domain" description="Polysaccharide pyruvyl transferase" evidence="1">
    <location>
        <begin position="13"/>
        <end position="327"/>
    </location>
</feature>
<reference evidence="2 3" key="1">
    <citation type="journal article" date="2016" name="Nat. Commun.">
        <title>Thousands of microbial genomes shed light on interconnected biogeochemical processes in an aquifer system.</title>
        <authorList>
            <person name="Anantharaman K."/>
            <person name="Brown C.T."/>
            <person name="Hug L.A."/>
            <person name="Sharon I."/>
            <person name="Castelle C.J."/>
            <person name="Probst A.J."/>
            <person name="Thomas B.C."/>
            <person name="Singh A."/>
            <person name="Wilkins M.J."/>
            <person name="Karaoz U."/>
            <person name="Brodie E.L."/>
            <person name="Williams K.H."/>
            <person name="Hubbard S.S."/>
            <person name="Banfield J.F."/>
        </authorList>
    </citation>
    <scope>NUCLEOTIDE SEQUENCE [LARGE SCALE GENOMIC DNA]</scope>
</reference>
<evidence type="ECO:0000259" key="1">
    <source>
        <dbReference type="Pfam" id="PF04230"/>
    </source>
</evidence>
<accession>A0A1F6CQL1</accession>
<organism evidence="2 3">
    <name type="scientific">Candidatus Kaiserbacteria bacterium RIFCSPHIGHO2_01_FULL_54_36b</name>
    <dbReference type="NCBI Taxonomy" id="1798483"/>
    <lineage>
        <taxon>Bacteria</taxon>
        <taxon>Candidatus Kaiseribacteriota</taxon>
    </lineage>
</organism>
<dbReference type="AlphaFoldDB" id="A0A1F6CQL1"/>
<dbReference type="Pfam" id="PF04230">
    <property type="entry name" value="PS_pyruv_trans"/>
    <property type="match status" value="1"/>
</dbReference>
<gene>
    <name evidence="2" type="ORF">A2704_03450</name>
</gene>
<dbReference type="EMBL" id="MFKW01000029">
    <property type="protein sequence ID" value="OGG51397.1"/>
    <property type="molecule type" value="Genomic_DNA"/>
</dbReference>
<dbReference type="InterPro" id="IPR007345">
    <property type="entry name" value="Polysacch_pyruvyl_Trfase"/>
</dbReference>